<proteinExistence type="predicted"/>
<feature type="transmembrane region" description="Helical" evidence="6">
    <location>
        <begin position="155"/>
        <end position="175"/>
    </location>
</feature>
<protein>
    <submittedName>
        <fullName evidence="7">Polysaccharide biosynthesis protein</fullName>
    </submittedName>
</protein>
<feature type="transmembrane region" description="Helical" evidence="6">
    <location>
        <begin position="195"/>
        <end position="218"/>
    </location>
</feature>
<dbReference type="PANTHER" id="PTHR30250">
    <property type="entry name" value="PST FAMILY PREDICTED COLANIC ACID TRANSPORTER"/>
    <property type="match status" value="1"/>
</dbReference>
<feature type="transmembrane region" description="Helical" evidence="6">
    <location>
        <begin position="86"/>
        <end position="108"/>
    </location>
</feature>
<evidence type="ECO:0000313" key="8">
    <source>
        <dbReference type="Proteomes" id="UP000220133"/>
    </source>
</evidence>
<reference evidence="7 8" key="1">
    <citation type="submission" date="2017-10" db="EMBL/GenBank/DDBJ databases">
        <title>Paenichitinophaga pekingensis gen. nov., sp. nov., isolated from activated sludge.</title>
        <authorList>
            <person name="Jin D."/>
            <person name="Kong X."/>
            <person name="Deng Y."/>
            <person name="Bai Z."/>
        </authorList>
    </citation>
    <scope>NUCLEOTIDE SEQUENCE [LARGE SCALE GENOMIC DNA]</scope>
    <source>
        <strain evidence="7 8">13</strain>
    </source>
</reference>
<feature type="transmembrane region" description="Helical" evidence="6">
    <location>
        <begin position="54"/>
        <end position="74"/>
    </location>
</feature>
<keyword evidence="8" id="KW-1185">Reference proteome</keyword>
<feature type="transmembrane region" description="Helical" evidence="6">
    <location>
        <begin position="316"/>
        <end position="339"/>
    </location>
</feature>
<feature type="transmembrane region" description="Helical" evidence="6">
    <location>
        <begin position="475"/>
        <end position="495"/>
    </location>
</feature>
<feature type="transmembrane region" description="Helical" evidence="6">
    <location>
        <begin position="238"/>
        <end position="256"/>
    </location>
</feature>
<comment type="subcellular location">
    <subcellularLocation>
        <location evidence="1">Cell membrane</location>
        <topology evidence="1">Multi-pass membrane protein</topology>
    </subcellularLocation>
</comment>
<sequence length="511" mass="58569">MNKFRALSSIKKLTGQTLIYGVPTILGRFLNVFLTFGLTYLFNTTAQFGDYAVAYAYVTFLNVIFTYGMETAYFRFSQSDEYRKDVYPTALSSLLGSTLLLSSLMILFSQPMADLWRMSEHPEYVVWFAFIIGFDAICTIPFARLRQEGKAMKFSMIKFCNILIQVCSTLFFVGLCPWLEKHHPGHFLLFLYNPSISAVGYAFLSNLVASTATLLMLYKEFGSYNFKFNKRLWKDMMIYSLPLVIVGLAGMVNETLDRALLDHLLPYSVDKNKAIIGIYSACYKIAALINIFIQVFRMGAEPFFFNESNKSSAQQVYANVMYFFTIVCMAIFLVVVLFADTVWTRYLVDSAHHPEYLEGLIVIPILAFGYVCLGIYYNLTIWYKLTNKTLIGSFVTILGAVITVGMNIWLIPKIGFLGSAWATMVCYLVMMVATYFLGQKYYHVPYDIKAILSYIFLGLVIFSIYWWGVRRVPSDFVKLSCALLGVFIYVIWVWIKERRRLVGIFRRNAGS</sequence>
<keyword evidence="3 6" id="KW-0812">Transmembrane</keyword>
<dbReference type="PANTHER" id="PTHR30250:SF11">
    <property type="entry name" value="O-ANTIGEN TRANSPORTER-RELATED"/>
    <property type="match status" value="1"/>
</dbReference>
<dbReference type="Pfam" id="PF01943">
    <property type="entry name" value="Polysacc_synt"/>
    <property type="match status" value="1"/>
</dbReference>
<evidence type="ECO:0000256" key="6">
    <source>
        <dbReference type="SAM" id="Phobius"/>
    </source>
</evidence>
<feature type="transmembrane region" description="Helical" evidence="6">
    <location>
        <begin position="359"/>
        <end position="379"/>
    </location>
</feature>
<evidence type="ECO:0000256" key="5">
    <source>
        <dbReference type="ARBA" id="ARBA00023136"/>
    </source>
</evidence>
<dbReference type="GO" id="GO:0005886">
    <property type="term" value="C:plasma membrane"/>
    <property type="evidence" value="ECO:0007669"/>
    <property type="project" value="UniProtKB-SubCell"/>
</dbReference>
<evidence type="ECO:0000256" key="2">
    <source>
        <dbReference type="ARBA" id="ARBA00022475"/>
    </source>
</evidence>
<feature type="transmembrane region" description="Helical" evidence="6">
    <location>
        <begin position="124"/>
        <end position="143"/>
    </location>
</feature>
<keyword evidence="4 6" id="KW-1133">Transmembrane helix</keyword>
<name>A0A291QSG5_9BACT</name>
<evidence type="ECO:0000256" key="1">
    <source>
        <dbReference type="ARBA" id="ARBA00004651"/>
    </source>
</evidence>
<feature type="transmembrane region" description="Helical" evidence="6">
    <location>
        <begin position="20"/>
        <end position="42"/>
    </location>
</feature>
<feature type="transmembrane region" description="Helical" evidence="6">
    <location>
        <begin position="450"/>
        <end position="469"/>
    </location>
</feature>
<dbReference type="Proteomes" id="UP000220133">
    <property type="component" value="Chromosome"/>
</dbReference>
<feature type="transmembrane region" description="Helical" evidence="6">
    <location>
        <begin position="416"/>
        <end position="438"/>
    </location>
</feature>
<evidence type="ECO:0000256" key="3">
    <source>
        <dbReference type="ARBA" id="ARBA00022692"/>
    </source>
</evidence>
<dbReference type="InterPro" id="IPR002797">
    <property type="entry name" value="Polysacc_synth"/>
</dbReference>
<dbReference type="AlphaFoldDB" id="A0A291QSG5"/>
<keyword evidence="5 6" id="KW-0472">Membrane</keyword>
<accession>A0A291QSG5</accession>
<dbReference type="InterPro" id="IPR050833">
    <property type="entry name" value="Poly_Biosynth_Transport"/>
</dbReference>
<organism evidence="7 8">
    <name type="scientific">Chitinophaga caeni</name>
    <dbReference type="NCBI Taxonomy" id="2029983"/>
    <lineage>
        <taxon>Bacteria</taxon>
        <taxon>Pseudomonadati</taxon>
        <taxon>Bacteroidota</taxon>
        <taxon>Chitinophagia</taxon>
        <taxon>Chitinophagales</taxon>
        <taxon>Chitinophagaceae</taxon>
        <taxon>Chitinophaga</taxon>
    </lineage>
</organism>
<dbReference type="EMBL" id="CP023777">
    <property type="protein sequence ID" value="ATL46896.1"/>
    <property type="molecule type" value="Genomic_DNA"/>
</dbReference>
<evidence type="ECO:0000313" key="7">
    <source>
        <dbReference type="EMBL" id="ATL46896.1"/>
    </source>
</evidence>
<dbReference type="KEGG" id="cbae:COR50_06710"/>
<gene>
    <name evidence="7" type="ORF">COR50_06710</name>
</gene>
<feature type="transmembrane region" description="Helical" evidence="6">
    <location>
        <begin position="276"/>
        <end position="296"/>
    </location>
</feature>
<keyword evidence="2" id="KW-1003">Cell membrane</keyword>
<evidence type="ECO:0000256" key="4">
    <source>
        <dbReference type="ARBA" id="ARBA00022989"/>
    </source>
</evidence>
<feature type="transmembrane region" description="Helical" evidence="6">
    <location>
        <begin position="391"/>
        <end position="410"/>
    </location>
</feature>